<gene>
    <name evidence="10" type="ORF">COV10_00805</name>
</gene>
<dbReference type="InterPro" id="IPR014284">
    <property type="entry name" value="RNA_pol_sigma-70_dom"/>
</dbReference>
<sequence>MSNPRTRTAGSPQAREDERLIASAKADAKQFGALYDKYGHAVYNYFLPRLGRERERAEDLTQETFLRAFEHLGTFRSLGHSYLTYLLTIAHNLLINEYRKRHETSLEALMDAGEIPDVPRTEGSDLLDHLWRAVDSLPLPEKDMLLLHYQKELPIRAIAHILSKSENAVKLALSRIRKKLRVQSRLHELAHAREEQPRLPQTNFSKANSSGKKSDKRASP</sequence>
<dbReference type="InterPro" id="IPR039425">
    <property type="entry name" value="RNA_pol_sigma-70-like"/>
</dbReference>
<feature type="domain" description="RNA polymerase sigma-70 region 2" evidence="8">
    <location>
        <begin position="34"/>
        <end position="102"/>
    </location>
</feature>
<feature type="domain" description="RNA polymerase sigma factor 70 region 4 type 2" evidence="9">
    <location>
        <begin position="130"/>
        <end position="180"/>
    </location>
</feature>
<evidence type="ECO:0000256" key="7">
    <source>
        <dbReference type="SAM" id="MobiDB-lite"/>
    </source>
</evidence>
<dbReference type="Pfam" id="PF04542">
    <property type="entry name" value="Sigma70_r2"/>
    <property type="match status" value="1"/>
</dbReference>
<evidence type="ECO:0000256" key="1">
    <source>
        <dbReference type="ARBA" id="ARBA00010641"/>
    </source>
</evidence>
<dbReference type="AlphaFoldDB" id="A0A2H0RFJ9"/>
<dbReference type="InterPro" id="IPR013324">
    <property type="entry name" value="RNA_pol_sigma_r3/r4-like"/>
</dbReference>
<dbReference type="Proteomes" id="UP000228767">
    <property type="component" value="Unassembled WGS sequence"/>
</dbReference>
<accession>A0A2H0RFJ9</accession>
<dbReference type="SUPFAM" id="SSF88946">
    <property type="entry name" value="Sigma2 domain of RNA polymerase sigma factors"/>
    <property type="match status" value="1"/>
</dbReference>
<dbReference type="GO" id="GO:0016987">
    <property type="term" value="F:sigma factor activity"/>
    <property type="evidence" value="ECO:0007669"/>
    <property type="project" value="UniProtKB-KW"/>
</dbReference>
<dbReference type="SUPFAM" id="SSF88659">
    <property type="entry name" value="Sigma3 and sigma4 domains of RNA polymerase sigma factors"/>
    <property type="match status" value="1"/>
</dbReference>
<protein>
    <recommendedName>
        <fullName evidence="6">RNA polymerase sigma factor</fullName>
    </recommendedName>
</protein>
<proteinExistence type="inferred from homology"/>
<evidence type="ECO:0000256" key="6">
    <source>
        <dbReference type="RuleBase" id="RU000716"/>
    </source>
</evidence>
<dbReference type="InterPro" id="IPR013249">
    <property type="entry name" value="RNA_pol_sigma70_r4_t2"/>
</dbReference>
<evidence type="ECO:0000256" key="2">
    <source>
        <dbReference type="ARBA" id="ARBA00023015"/>
    </source>
</evidence>
<dbReference type="InterPro" id="IPR013325">
    <property type="entry name" value="RNA_pol_sigma_r2"/>
</dbReference>
<evidence type="ECO:0000256" key="5">
    <source>
        <dbReference type="ARBA" id="ARBA00023163"/>
    </source>
</evidence>
<dbReference type="InterPro" id="IPR000838">
    <property type="entry name" value="RNA_pol_sigma70_ECF_CS"/>
</dbReference>
<dbReference type="NCBIfam" id="TIGR02937">
    <property type="entry name" value="sigma70-ECF"/>
    <property type="match status" value="1"/>
</dbReference>
<keyword evidence="4 6" id="KW-0238">DNA-binding</keyword>
<dbReference type="PANTHER" id="PTHR43133:SF52">
    <property type="entry name" value="ECF RNA POLYMERASE SIGMA FACTOR SIGL"/>
    <property type="match status" value="1"/>
</dbReference>
<name>A0A2H0RFJ9_9BACT</name>
<keyword evidence="3 6" id="KW-0731">Sigma factor</keyword>
<dbReference type="PROSITE" id="PS01063">
    <property type="entry name" value="SIGMA70_ECF"/>
    <property type="match status" value="1"/>
</dbReference>
<comment type="caution">
    <text evidence="10">The sequence shown here is derived from an EMBL/GenBank/DDBJ whole genome shotgun (WGS) entry which is preliminary data.</text>
</comment>
<dbReference type="Gene3D" id="1.10.10.10">
    <property type="entry name" value="Winged helix-like DNA-binding domain superfamily/Winged helix DNA-binding domain"/>
    <property type="match status" value="1"/>
</dbReference>
<evidence type="ECO:0000313" key="10">
    <source>
        <dbReference type="EMBL" id="PIR45200.1"/>
    </source>
</evidence>
<evidence type="ECO:0000259" key="9">
    <source>
        <dbReference type="Pfam" id="PF08281"/>
    </source>
</evidence>
<reference evidence="10 11" key="1">
    <citation type="submission" date="2017-09" db="EMBL/GenBank/DDBJ databases">
        <title>Depth-based differentiation of microbial function through sediment-hosted aquifers and enrichment of novel symbionts in the deep terrestrial subsurface.</title>
        <authorList>
            <person name="Probst A.J."/>
            <person name="Ladd B."/>
            <person name="Jarett J.K."/>
            <person name="Geller-Mcgrath D.E."/>
            <person name="Sieber C.M."/>
            <person name="Emerson J.B."/>
            <person name="Anantharaman K."/>
            <person name="Thomas B.C."/>
            <person name="Malmstrom R."/>
            <person name="Stieglmeier M."/>
            <person name="Klingl A."/>
            <person name="Woyke T."/>
            <person name="Ryan C.M."/>
            <person name="Banfield J.F."/>
        </authorList>
    </citation>
    <scope>NUCLEOTIDE SEQUENCE [LARGE SCALE GENOMIC DNA]</scope>
    <source>
        <strain evidence="10">CG10_big_fil_rev_8_21_14_0_10_51_16</strain>
    </source>
</reference>
<dbReference type="PANTHER" id="PTHR43133">
    <property type="entry name" value="RNA POLYMERASE ECF-TYPE SIGMA FACTO"/>
    <property type="match status" value="1"/>
</dbReference>
<evidence type="ECO:0000313" key="11">
    <source>
        <dbReference type="Proteomes" id="UP000228767"/>
    </source>
</evidence>
<keyword evidence="2 6" id="KW-0805">Transcription regulation</keyword>
<dbReference type="Pfam" id="PF08281">
    <property type="entry name" value="Sigma70_r4_2"/>
    <property type="match status" value="1"/>
</dbReference>
<feature type="region of interest" description="Disordered" evidence="7">
    <location>
        <begin position="191"/>
        <end position="220"/>
    </location>
</feature>
<dbReference type="InterPro" id="IPR007627">
    <property type="entry name" value="RNA_pol_sigma70_r2"/>
</dbReference>
<dbReference type="EMBL" id="PCYI01000004">
    <property type="protein sequence ID" value="PIR45200.1"/>
    <property type="molecule type" value="Genomic_DNA"/>
</dbReference>
<evidence type="ECO:0000256" key="4">
    <source>
        <dbReference type="ARBA" id="ARBA00023125"/>
    </source>
</evidence>
<dbReference type="GO" id="GO:0003677">
    <property type="term" value="F:DNA binding"/>
    <property type="evidence" value="ECO:0007669"/>
    <property type="project" value="UniProtKB-KW"/>
</dbReference>
<evidence type="ECO:0000256" key="3">
    <source>
        <dbReference type="ARBA" id="ARBA00023082"/>
    </source>
</evidence>
<dbReference type="GO" id="GO:0006352">
    <property type="term" value="P:DNA-templated transcription initiation"/>
    <property type="evidence" value="ECO:0007669"/>
    <property type="project" value="InterPro"/>
</dbReference>
<dbReference type="Gene3D" id="1.10.1740.10">
    <property type="match status" value="1"/>
</dbReference>
<dbReference type="InterPro" id="IPR036388">
    <property type="entry name" value="WH-like_DNA-bd_sf"/>
</dbReference>
<keyword evidence="5 6" id="KW-0804">Transcription</keyword>
<comment type="similarity">
    <text evidence="1 6">Belongs to the sigma-70 factor family. ECF subfamily.</text>
</comment>
<evidence type="ECO:0000259" key="8">
    <source>
        <dbReference type="Pfam" id="PF04542"/>
    </source>
</evidence>
<organism evidence="10 11">
    <name type="scientific">Candidatus Vogelbacteria bacterium CG10_big_fil_rev_8_21_14_0_10_51_16</name>
    <dbReference type="NCBI Taxonomy" id="1975045"/>
    <lineage>
        <taxon>Bacteria</taxon>
        <taxon>Candidatus Vogeliibacteriota</taxon>
    </lineage>
</organism>
<feature type="compositionally biased region" description="Polar residues" evidence="7">
    <location>
        <begin position="199"/>
        <end position="211"/>
    </location>
</feature>